<organism evidence="1 2">
    <name type="scientific">Comamonas aquatica DA1877</name>
    <dbReference type="NCBI Taxonomy" id="1457173"/>
    <lineage>
        <taxon>Bacteria</taxon>
        <taxon>Pseudomonadati</taxon>
        <taxon>Pseudomonadota</taxon>
        <taxon>Betaproteobacteria</taxon>
        <taxon>Burkholderiales</taxon>
        <taxon>Comamonadaceae</taxon>
        <taxon>Comamonas</taxon>
    </lineage>
</organism>
<proteinExistence type="predicted"/>
<dbReference type="EMBL" id="JBOK01000003">
    <property type="protein sequence ID" value="EXU81419.1"/>
    <property type="molecule type" value="Genomic_DNA"/>
</dbReference>
<reference evidence="1 2" key="1">
    <citation type="submission" date="2014-01" db="EMBL/GenBank/DDBJ databases">
        <title>Interspecies Systems Biology Uncovers Metabolites Affecting C. elegans Gene Expression and Life History Traits.</title>
        <authorList>
            <person name="Watson E."/>
            <person name="Macneil L.T."/>
            <person name="Ritter A.D."/>
            <person name="Yilmaz L.S."/>
            <person name="Rosebrock A.P."/>
            <person name="Caudy A.A."/>
            <person name="Walhout A.J."/>
        </authorList>
    </citation>
    <scope>NUCLEOTIDE SEQUENCE [LARGE SCALE GENOMIC DNA]</scope>
    <source>
        <strain evidence="1 2">DA1877</strain>
    </source>
</reference>
<comment type="caution">
    <text evidence="1">The sequence shown here is derived from an EMBL/GenBank/DDBJ whole genome shotgun (WGS) entry which is preliminary data.</text>
</comment>
<protein>
    <submittedName>
        <fullName evidence="1">Uncharacterized protein</fullName>
    </submittedName>
</protein>
<dbReference type="Proteomes" id="UP000020766">
    <property type="component" value="Unassembled WGS sequence"/>
</dbReference>
<keyword evidence="2" id="KW-1185">Reference proteome</keyword>
<accession>A0A014MTN7</accession>
<dbReference type="AlphaFoldDB" id="A0A014MTN7"/>
<evidence type="ECO:0000313" key="1">
    <source>
        <dbReference type="EMBL" id="EXU81419.1"/>
    </source>
</evidence>
<gene>
    <name evidence="1" type="ORF">AX13_10340</name>
</gene>
<name>A0A014MTN7_9BURK</name>
<evidence type="ECO:0000313" key="2">
    <source>
        <dbReference type="Proteomes" id="UP000020766"/>
    </source>
</evidence>
<sequence length="34" mass="3925">MVMLVLLEIFEMGSVVLYRGLLFVVGIENPWEAR</sequence>